<dbReference type="PANTHER" id="PTHR33112:SF16">
    <property type="entry name" value="HETEROKARYON INCOMPATIBILITY DOMAIN-CONTAINING PROTEIN"/>
    <property type="match status" value="1"/>
</dbReference>
<dbReference type="Pfam" id="PF06985">
    <property type="entry name" value="HET"/>
    <property type="match status" value="1"/>
</dbReference>
<evidence type="ECO:0000259" key="1">
    <source>
        <dbReference type="Pfam" id="PF06985"/>
    </source>
</evidence>
<reference evidence="2" key="1">
    <citation type="submission" date="2021-07" db="EMBL/GenBank/DDBJ databases">
        <title>Genome Resource of American Ginseng Black Spot Pathogen Alternaria panax.</title>
        <authorList>
            <person name="Qiu C."/>
            <person name="Wang W."/>
            <person name="Liu Z."/>
        </authorList>
    </citation>
    <scope>NUCLEOTIDE SEQUENCE</scope>
    <source>
        <strain evidence="2">BNCC115425</strain>
    </source>
</reference>
<dbReference type="Proteomes" id="UP001199106">
    <property type="component" value="Unassembled WGS sequence"/>
</dbReference>
<organism evidence="2 3">
    <name type="scientific">Alternaria panax</name>
    <dbReference type="NCBI Taxonomy" id="48097"/>
    <lineage>
        <taxon>Eukaryota</taxon>
        <taxon>Fungi</taxon>
        <taxon>Dikarya</taxon>
        <taxon>Ascomycota</taxon>
        <taxon>Pezizomycotina</taxon>
        <taxon>Dothideomycetes</taxon>
        <taxon>Pleosporomycetidae</taxon>
        <taxon>Pleosporales</taxon>
        <taxon>Pleosporineae</taxon>
        <taxon>Pleosporaceae</taxon>
        <taxon>Alternaria</taxon>
        <taxon>Alternaria sect. Panax</taxon>
    </lineage>
</organism>
<feature type="domain" description="Heterokaryon incompatibility" evidence="1">
    <location>
        <begin position="15"/>
        <end position="94"/>
    </location>
</feature>
<name>A0AAD4I6X9_9PLEO</name>
<comment type="caution">
    <text evidence="2">The sequence shown here is derived from an EMBL/GenBank/DDBJ whole genome shotgun (WGS) entry which is preliminary data.</text>
</comment>
<dbReference type="InterPro" id="IPR010730">
    <property type="entry name" value="HET"/>
</dbReference>
<proteinExistence type="predicted"/>
<dbReference type="PANTHER" id="PTHR33112">
    <property type="entry name" value="DOMAIN PROTEIN, PUTATIVE-RELATED"/>
    <property type="match status" value="1"/>
</dbReference>
<evidence type="ECO:0000313" key="2">
    <source>
        <dbReference type="EMBL" id="KAG9187842.1"/>
    </source>
</evidence>
<dbReference type="AlphaFoldDB" id="A0AAD4I6X9"/>
<evidence type="ECO:0000313" key="3">
    <source>
        <dbReference type="Proteomes" id="UP001199106"/>
    </source>
</evidence>
<keyword evidence="3" id="KW-1185">Reference proteome</keyword>
<dbReference type="EMBL" id="JAANER010000007">
    <property type="protein sequence ID" value="KAG9187842.1"/>
    <property type="molecule type" value="Genomic_DNA"/>
</dbReference>
<gene>
    <name evidence="2" type="ORF">G6011_05713</name>
</gene>
<accession>A0AAD4I6X9</accession>
<sequence length="242" mass="27693">MYGSMHVAFFRQILSDFKHQIRQMHLVYRSAQITTIAAGDMDTESGLVGISTPRANVQTKGRYDKLNLTTFSYSPWASIRYVDEWAKRGWTLQEGYFSPRRLVSTDNQVLFDCNEGVMTEDLRCSQIQYRAMLQKWQPTVQGEAIYLLMERYTGRVLTYDSNIPNAFNGILGDSEQQEPPARSHWGIPSILDASGYLNGLLIGLCWCHPVQNENINRRPGFPSWSWAGWIHMSILISSATKK</sequence>
<protein>
    <recommendedName>
        <fullName evidence="1">Heterokaryon incompatibility domain-containing protein</fullName>
    </recommendedName>
</protein>